<dbReference type="OrthoDB" id="9975271at2"/>
<sequence>MIDPQKPEREYEQSGMYPKKGKAFRIWALLGCLAGIIVFLAVVSAIADIFLLQR</sequence>
<dbReference type="AlphaFoldDB" id="A0A917GQI8"/>
<accession>A0A917GQI8</accession>
<keyword evidence="3" id="KW-1185">Reference proteome</keyword>
<name>A0A917GQI8_9GAMM</name>
<dbReference type="Proteomes" id="UP000627715">
    <property type="component" value="Unassembled WGS sequence"/>
</dbReference>
<organism evidence="2 3">
    <name type="scientific">Pseudohongiella nitratireducens</name>
    <dbReference type="NCBI Taxonomy" id="1768907"/>
    <lineage>
        <taxon>Bacteria</taxon>
        <taxon>Pseudomonadati</taxon>
        <taxon>Pseudomonadota</taxon>
        <taxon>Gammaproteobacteria</taxon>
        <taxon>Pseudomonadales</taxon>
        <taxon>Pseudohongiellaceae</taxon>
        <taxon>Pseudohongiella</taxon>
    </lineage>
</organism>
<dbReference type="EMBL" id="BMIY01000003">
    <property type="protein sequence ID" value="GGG53892.1"/>
    <property type="molecule type" value="Genomic_DNA"/>
</dbReference>
<keyword evidence="1" id="KW-0472">Membrane</keyword>
<reference evidence="2" key="2">
    <citation type="submission" date="2020-09" db="EMBL/GenBank/DDBJ databases">
        <authorList>
            <person name="Sun Q."/>
            <person name="Zhou Y."/>
        </authorList>
    </citation>
    <scope>NUCLEOTIDE SEQUENCE</scope>
    <source>
        <strain evidence="2">CGMCC 1.15425</strain>
    </source>
</reference>
<protein>
    <submittedName>
        <fullName evidence="2">Uncharacterized protein</fullName>
    </submittedName>
</protein>
<reference evidence="2" key="1">
    <citation type="journal article" date="2014" name="Int. J. Syst. Evol. Microbiol.">
        <title>Complete genome sequence of Corynebacterium casei LMG S-19264T (=DSM 44701T), isolated from a smear-ripened cheese.</title>
        <authorList>
            <consortium name="US DOE Joint Genome Institute (JGI-PGF)"/>
            <person name="Walter F."/>
            <person name="Albersmeier A."/>
            <person name="Kalinowski J."/>
            <person name="Ruckert C."/>
        </authorList>
    </citation>
    <scope>NUCLEOTIDE SEQUENCE</scope>
    <source>
        <strain evidence="2">CGMCC 1.15425</strain>
    </source>
</reference>
<evidence type="ECO:0000256" key="1">
    <source>
        <dbReference type="SAM" id="Phobius"/>
    </source>
</evidence>
<dbReference type="RefSeq" id="WP_157885583.1">
    <property type="nucleotide sequence ID" value="NZ_BMIY01000003.1"/>
</dbReference>
<feature type="transmembrane region" description="Helical" evidence="1">
    <location>
        <begin position="26"/>
        <end position="52"/>
    </location>
</feature>
<evidence type="ECO:0000313" key="2">
    <source>
        <dbReference type="EMBL" id="GGG53892.1"/>
    </source>
</evidence>
<keyword evidence="1" id="KW-0812">Transmembrane</keyword>
<keyword evidence="1" id="KW-1133">Transmembrane helix</keyword>
<comment type="caution">
    <text evidence="2">The sequence shown here is derived from an EMBL/GenBank/DDBJ whole genome shotgun (WGS) entry which is preliminary data.</text>
</comment>
<proteinExistence type="predicted"/>
<evidence type="ECO:0000313" key="3">
    <source>
        <dbReference type="Proteomes" id="UP000627715"/>
    </source>
</evidence>
<gene>
    <name evidence="2" type="ORF">GCM10011403_08810</name>
</gene>